<dbReference type="Proteomes" id="UP001139521">
    <property type="component" value="Unassembled WGS sequence"/>
</dbReference>
<accession>A0A9X2CLX3</accession>
<feature type="transmembrane region" description="Helical" evidence="2">
    <location>
        <begin position="39"/>
        <end position="58"/>
    </location>
</feature>
<comment type="caution">
    <text evidence="3">The sequence shown here is derived from an EMBL/GenBank/DDBJ whole genome shotgun (WGS) entry which is preliminary data.</text>
</comment>
<reference evidence="3" key="1">
    <citation type="submission" date="2022-01" db="EMBL/GenBank/DDBJ databases">
        <title>Genome sequencing of Zunongwangia sp. M21534 genome.</title>
        <authorList>
            <person name="Chen Y."/>
            <person name="Dong C."/>
            <person name="Shao Z."/>
        </authorList>
    </citation>
    <scope>NUCLEOTIDE SEQUENCE</scope>
    <source>
        <strain evidence="3">MCCC M21534</strain>
    </source>
</reference>
<proteinExistence type="predicted"/>
<dbReference type="RefSeq" id="WP_249601773.1">
    <property type="nucleotide sequence ID" value="NZ_JAKHSK010000014.1"/>
</dbReference>
<keyword evidence="1" id="KW-0175">Coiled coil</keyword>
<sequence>MTAIIFEILVFFIYAALIAGLIKPSLIMRWSKNPTRLKVLGLWLVSLIIVPILAVIIIDDEDLTEDKIEIAAENIKNENYSDAINSLSEIKSDDPLYSEARVLINEADSLNKIVLEKERLIKEAEEEKTAEEEKLKLKEQLKRELASINEGIDFTSYRGTVDAIKMEIVFFGSWAKIIKKGEDSDDPEMQKLAEQLKAKVINIQEKEFPKLRKDYAEVIAEIMWEHDIYVTPSGNGNRYLNFTGGIFSANKNKKDFQEQLKDIPTMFRFKQTRYRWYKGADEYTYYTTYEGKDSDLVELNNTFL</sequence>
<keyword evidence="4" id="KW-1185">Reference proteome</keyword>
<keyword evidence="2" id="KW-0472">Membrane</keyword>
<evidence type="ECO:0000256" key="2">
    <source>
        <dbReference type="SAM" id="Phobius"/>
    </source>
</evidence>
<evidence type="ECO:0000256" key="1">
    <source>
        <dbReference type="SAM" id="Coils"/>
    </source>
</evidence>
<evidence type="ECO:0000313" key="4">
    <source>
        <dbReference type="Proteomes" id="UP001139521"/>
    </source>
</evidence>
<organism evidence="3 4">
    <name type="scientific">Zunongwangia pacifica</name>
    <dbReference type="NCBI Taxonomy" id="2911062"/>
    <lineage>
        <taxon>Bacteria</taxon>
        <taxon>Pseudomonadati</taxon>
        <taxon>Bacteroidota</taxon>
        <taxon>Flavobacteriia</taxon>
        <taxon>Flavobacteriales</taxon>
        <taxon>Flavobacteriaceae</taxon>
        <taxon>Zunongwangia</taxon>
    </lineage>
</organism>
<feature type="coiled-coil region" evidence="1">
    <location>
        <begin position="107"/>
        <end position="147"/>
    </location>
</feature>
<dbReference type="AlphaFoldDB" id="A0A9X2CLX3"/>
<keyword evidence="2" id="KW-0812">Transmembrane</keyword>
<name>A0A9X2CLX3_9FLAO</name>
<gene>
    <name evidence="3" type="ORF">L1967_11500</name>
</gene>
<feature type="transmembrane region" description="Helical" evidence="2">
    <location>
        <begin position="6"/>
        <end position="27"/>
    </location>
</feature>
<dbReference type="EMBL" id="JAKHSK010000014">
    <property type="protein sequence ID" value="MCL6218925.1"/>
    <property type="molecule type" value="Genomic_DNA"/>
</dbReference>
<keyword evidence="2" id="KW-1133">Transmembrane helix</keyword>
<protein>
    <submittedName>
        <fullName evidence="3">Uncharacterized protein</fullName>
    </submittedName>
</protein>
<evidence type="ECO:0000313" key="3">
    <source>
        <dbReference type="EMBL" id="MCL6218925.1"/>
    </source>
</evidence>